<protein>
    <submittedName>
        <fullName evidence="4">ATPase</fullName>
    </submittedName>
</protein>
<sequence>MKSSEELRNLLQRIDHRGYPAYKDTKGCYSFGNYTLSIDHVQGDPFAAPSKVSIRIAQKFHKIPAELFDQPYKRIALQDFLLRGFSRAVDKVSFKAKGSGKSGLLSVSRCSQEILERTACTIQPGSGELKLCMEVGFPANGRTINAKELIKIFFDLLPDVIHQCLFFSRLPQQKLQSVIELAEDQQYIREQLPQMGLTAFIANQSILPRESGISSRPMKNAIPFVSPASMEVALTLPHRGVIKGMGIPQGITLIVGGGYHGKSTLLKALETGVYNHISGDGREYVITENTAMKIRAEDGRSISQTDISFFINDLPNKKDTTSFSTEDASGSTSQAANIMESMESGTHTFLIDEDTSATNFMIRDELMQRVVLREKEPITPFIERVRYLYETCGISTVIVAGSSGSYFQVADHVIQMDQYVPYEITETAKEAAADYPSITLPDAPADKPSFHRVMRPVSMSGDRGRTKMKTLSKDAFSINRDTVDLRYVEQLMDSEQTTALSYCLLYAESHLINGKATLQEVVENLMELLKKKGLFEIMESTYAKSNLAMPRKQEIFACLNRYRKL</sequence>
<dbReference type="InterPro" id="IPR049069">
    <property type="entry name" value="MRB1590-like_C"/>
</dbReference>
<evidence type="ECO:0000259" key="3">
    <source>
        <dbReference type="Pfam" id="PF21117"/>
    </source>
</evidence>
<dbReference type="RefSeq" id="WP_119297621.1">
    <property type="nucleotide sequence ID" value="NZ_BHGK01000001.1"/>
</dbReference>
<dbReference type="Pfam" id="PF20446">
    <property type="entry name" value="ABC_N"/>
    <property type="match status" value="1"/>
</dbReference>
<reference evidence="5" key="1">
    <citation type="submission" date="2018-09" db="EMBL/GenBank/DDBJ databases">
        <title>Draft Genome Sequence of Mediterraneibacter sp. KCTC 15684.</title>
        <authorList>
            <person name="Kim J.S."/>
            <person name="Han K.I."/>
            <person name="Suh M.K."/>
            <person name="Lee K.C."/>
            <person name="Eom M.K."/>
            <person name="Lee J.H."/>
            <person name="Park S.H."/>
            <person name="Kang S.W."/>
            <person name="Park J.E."/>
            <person name="Oh B.S."/>
            <person name="Yu S.Y."/>
            <person name="Choi S.H."/>
            <person name="Lee D.H."/>
            <person name="Yoon H."/>
            <person name="Kim B."/>
            <person name="Yang S.J."/>
            <person name="Lee J.S."/>
        </authorList>
    </citation>
    <scope>NUCLEOTIDE SEQUENCE [LARGE SCALE GENOMIC DNA]</scope>
    <source>
        <strain evidence="5">KCTC 15684</strain>
    </source>
</reference>
<accession>A0A391NY05</accession>
<name>A0A391NY05_9FIRM</name>
<dbReference type="Pfam" id="PF21117">
    <property type="entry name" value="MRB1590_C"/>
    <property type="match status" value="1"/>
</dbReference>
<evidence type="ECO:0000313" key="5">
    <source>
        <dbReference type="Proteomes" id="UP000265643"/>
    </source>
</evidence>
<dbReference type="InterPro" id="IPR046833">
    <property type="entry name" value="ABC_N"/>
</dbReference>
<dbReference type="Proteomes" id="UP000265643">
    <property type="component" value="Unassembled WGS sequence"/>
</dbReference>
<organism evidence="4 5">
    <name type="scientific">Mediterraneibacter butyricigenes</name>
    <dbReference type="NCBI Taxonomy" id="2316025"/>
    <lineage>
        <taxon>Bacteria</taxon>
        <taxon>Bacillati</taxon>
        <taxon>Bacillota</taxon>
        <taxon>Clostridia</taxon>
        <taxon>Lachnospirales</taxon>
        <taxon>Lachnospiraceae</taxon>
        <taxon>Mediterraneibacter</taxon>
    </lineage>
</organism>
<feature type="domain" description="ATPase of the ABC class N-terminal" evidence="2">
    <location>
        <begin position="5"/>
        <end position="166"/>
    </location>
</feature>
<dbReference type="EMBL" id="BHGK01000001">
    <property type="protein sequence ID" value="GCA66344.1"/>
    <property type="molecule type" value="Genomic_DNA"/>
</dbReference>
<gene>
    <name evidence="4" type="ORF">KGMB01110_07800</name>
</gene>
<proteinExistence type="predicted"/>
<dbReference type="PANTHER" id="PTHR38149">
    <property type="entry name" value="ATPASE"/>
    <property type="match status" value="1"/>
</dbReference>
<evidence type="ECO:0000259" key="2">
    <source>
        <dbReference type="Pfam" id="PF20446"/>
    </source>
</evidence>
<feature type="domain" description="MRB1590-like C-terminal" evidence="3">
    <location>
        <begin position="467"/>
        <end position="565"/>
    </location>
</feature>
<dbReference type="InterPro" id="IPR046834">
    <property type="entry name" value="ABC_ATPase_C"/>
</dbReference>
<evidence type="ECO:0000313" key="4">
    <source>
        <dbReference type="EMBL" id="GCA66344.1"/>
    </source>
</evidence>
<dbReference type="AlphaFoldDB" id="A0A391NY05"/>
<feature type="domain" description="ATPase of the ABC class C-terminal" evidence="1">
    <location>
        <begin position="172"/>
        <end position="436"/>
    </location>
</feature>
<dbReference type="InterPro" id="IPR027417">
    <property type="entry name" value="P-loop_NTPase"/>
</dbReference>
<keyword evidence="5" id="KW-1185">Reference proteome</keyword>
<dbReference type="SUPFAM" id="SSF52540">
    <property type="entry name" value="P-loop containing nucleoside triphosphate hydrolases"/>
    <property type="match status" value="1"/>
</dbReference>
<dbReference type="Pfam" id="PF09818">
    <property type="entry name" value="ABC_ATPase"/>
    <property type="match status" value="1"/>
</dbReference>
<dbReference type="InterPro" id="IPR019195">
    <property type="entry name" value="ABC_ATPase_put"/>
</dbReference>
<dbReference type="PANTHER" id="PTHR38149:SF1">
    <property type="entry name" value="ATPASE"/>
    <property type="match status" value="1"/>
</dbReference>
<evidence type="ECO:0000259" key="1">
    <source>
        <dbReference type="Pfam" id="PF09818"/>
    </source>
</evidence>
<comment type="caution">
    <text evidence="4">The sequence shown here is derived from an EMBL/GenBank/DDBJ whole genome shotgun (WGS) entry which is preliminary data.</text>
</comment>